<dbReference type="PANTHER" id="PTHR34820:SF4">
    <property type="entry name" value="INNER MEMBRANE PROTEIN YEBZ"/>
    <property type="match status" value="1"/>
</dbReference>
<feature type="transmembrane region" description="Helical" evidence="6">
    <location>
        <begin position="72"/>
        <end position="92"/>
    </location>
</feature>
<evidence type="ECO:0000256" key="1">
    <source>
        <dbReference type="ARBA" id="ARBA00004651"/>
    </source>
</evidence>
<organism evidence="8 9">
    <name type="scientific">Spelaeicoccus albus</name>
    <dbReference type="NCBI Taxonomy" id="1280376"/>
    <lineage>
        <taxon>Bacteria</taxon>
        <taxon>Bacillati</taxon>
        <taxon>Actinomycetota</taxon>
        <taxon>Actinomycetes</taxon>
        <taxon>Micrococcales</taxon>
        <taxon>Brevibacteriaceae</taxon>
        <taxon>Spelaeicoccus</taxon>
    </lineage>
</organism>
<feature type="transmembrane region" description="Helical" evidence="6">
    <location>
        <begin position="289"/>
        <end position="309"/>
    </location>
</feature>
<dbReference type="GO" id="GO:0005886">
    <property type="term" value="C:plasma membrane"/>
    <property type="evidence" value="ECO:0007669"/>
    <property type="project" value="UniProtKB-SubCell"/>
</dbReference>
<dbReference type="Pfam" id="PF05425">
    <property type="entry name" value="CopD"/>
    <property type="match status" value="1"/>
</dbReference>
<feature type="transmembrane region" description="Helical" evidence="6">
    <location>
        <begin position="458"/>
        <end position="482"/>
    </location>
</feature>
<feature type="transmembrane region" description="Helical" evidence="6">
    <location>
        <begin position="576"/>
        <end position="595"/>
    </location>
</feature>
<protein>
    <submittedName>
        <fullName evidence="8">Putative copper resistance protein D</fullName>
    </submittedName>
</protein>
<feature type="domain" description="Copper resistance protein D" evidence="7">
    <location>
        <begin position="251"/>
        <end position="330"/>
    </location>
</feature>
<sequence>MTSESTKTPRTRRTSPDVGARFPDSALLGILIGAVIAVGMLIVGLLYTGAAAASVVDDPGALVRWSLPVVNLAYNISVAVTIGSLLLAAVVVPRSRSAAPGSALNPAWLRLLGLASGASIVWTLSAIGMLLLGYIDTVGGQALRSGNFSAQLGVYITGVDAGTYWLIALIMAAIVSTAVFGVRSHGGVLVLTVLALFGLLPQALTGHAADASNHNLAVSSIGLHIAGVSIWFGGLIALTLAASLLGRDIGAIVERYSSIAIFAYCLVAVSGISTSYVQVGSWAGMVSRYGALIIVKAIAMILLGFIGWWHREFIIARLKKDPDAAAPSILSGSRKAGAPAAPAGRTSSAAPAVRTSSARALFWRFVAGEMMLLGLASGAAVALSRSAKPAGQAPPSSPSAAETLTGYPLPPELTPLHWLTQWRLDLLWAVVAVIALIVYWRAVYAVRRRAGTWPIRRAVAWTLGLAVLVYATSGAPAVYGVVLFGSHMAAHFLIAFVAAALLAAAAPVTLLAESAAPRGDGSRGAREWILGMTGSAVMRLLVHPVTAAIVLAASIAVFYFSPLLNLAVANHVGHEVMVWYFLVVGYLFAQSVLAVDPAARSGAGRAVRLACAIGMACAVAALGIYLMHSTVLLDGDWFGNTGRPWGPDAIGDQQRGGLFALAVGIVPVAAMAVSAAAGRTGRDGSFPS</sequence>
<feature type="transmembrane region" description="Helical" evidence="6">
    <location>
        <begin position="426"/>
        <end position="446"/>
    </location>
</feature>
<keyword evidence="5 6" id="KW-0472">Membrane</keyword>
<dbReference type="AlphaFoldDB" id="A0A7Z0AA34"/>
<keyword evidence="4 6" id="KW-1133">Transmembrane helix</keyword>
<dbReference type="InterPro" id="IPR008457">
    <property type="entry name" value="Cu-R_CopD_dom"/>
</dbReference>
<gene>
    <name evidence="8" type="ORF">BJY26_000682</name>
</gene>
<evidence type="ECO:0000256" key="3">
    <source>
        <dbReference type="ARBA" id="ARBA00022692"/>
    </source>
</evidence>
<feature type="transmembrane region" description="Helical" evidence="6">
    <location>
        <begin position="540"/>
        <end position="564"/>
    </location>
</feature>
<dbReference type="PANTHER" id="PTHR34820">
    <property type="entry name" value="INNER MEMBRANE PROTEIN YEBZ"/>
    <property type="match status" value="1"/>
</dbReference>
<feature type="transmembrane region" description="Helical" evidence="6">
    <location>
        <begin position="256"/>
        <end position="277"/>
    </location>
</feature>
<feature type="transmembrane region" description="Helical" evidence="6">
    <location>
        <begin position="361"/>
        <end position="383"/>
    </location>
</feature>
<feature type="transmembrane region" description="Helical" evidence="6">
    <location>
        <begin position="188"/>
        <end position="209"/>
    </location>
</feature>
<evidence type="ECO:0000256" key="5">
    <source>
        <dbReference type="ARBA" id="ARBA00023136"/>
    </source>
</evidence>
<reference evidence="8 9" key="1">
    <citation type="submission" date="2020-07" db="EMBL/GenBank/DDBJ databases">
        <title>Sequencing the genomes of 1000 actinobacteria strains.</title>
        <authorList>
            <person name="Klenk H.-P."/>
        </authorList>
    </citation>
    <scope>NUCLEOTIDE SEQUENCE [LARGE SCALE GENOMIC DNA]</scope>
    <source>
        <strain evidence="8 9">DSM 26341</strain>
    </source>
</reference>
<feature type="transmembrane region" description="Helical" evidence="6">
    <location>
        <begin position="658"/>
        <end position="678"/>
    </location>
</feature>
<dbReference type="Pfam" id="PF09678">
    <property type="entry name" value="Caa3_CtaG"/>
    <property type="match status" value="1"/>
</dbReference>
<comment type="caution">
    <text evidence="8">The sequence shown here is derived from an EMBL/GenBank/DDBJ whole genome shotgun (WGS) entry which is preliminary data.</text>
</comment>
<feature type="transmembrane region" description="Helical" evidence="6">
    <location>
        <begin position="162"/>
        <end position="181"/>
    </location>
</feature>
<keyword evidence="2" id="KW-1003">Cell membrane</keyword>
<feature type="transmembrane region" description="Helical" evidence="6">
    <location>
        <begin position="112"/>
        <end position="135"/>
    </location>
</feature>
<keyword evidence="3 6" id="KW-0812">Transmembrane</keyword>
<evidence type="ECO:0000313" key="9">
    <source>
        <dbReference type="Proteomes" id="UP000539111"/>
    </source>
</evidence>
<feature type="transmembrane region" description="Helical" evidence="6">
    <location>
        <begin position="26"/>
        <end position="52"/>
    </location>
</feature>
<dbReference type="RefSeq" id="WP_179425682.1">
    <property type="nucleotide sequence ID" value="NZ_JACBZP010000001.1"/>
</dbReference>
<evidence type="ECO:0000256" key="6">
    <source>
        <dbReference type="SAM" id="Phobius"/>
    </source>
</evidence>
<dbReference type="EMBL" id="JACBZP010000001">
    <property type="protein sequence ID" value="NYI66376.1"/>
    <property type="molecule type" value="Genomic_DNA"/>
</dbReference>
<name>A0A7Z0AA34_9MICO</name>
<accession>A0A7Z0AA34</accession>
<feature type="transmembrane region" description="Helical" evidence="6">
    <location>
        <begin position="221"/>
        <end position="244"/>
    </location>
</feature>
<dbReference type="Proteomes" id="UP000539111">
    <property type="component" value="Unassembled WGS sequence"/>
</dbReference>
<proteinExistence type="predicted"/>
<feature type="transmembrane region" description="Helical" evidence="6">
    <location>
        <begin position="607"/>
        <end position="627"/>
    </location>
</feature>
<dbReference type="GO" id="GO:0006825">
    <property type="term" value="P:copper ion transport"/>
    <property type="evidence" value="ECO:0007669"/>
    <property type="project" value="InterPro"/>
</dbReference>
<feature type="transmembrane region" description="Helical" evidence="6">
    <location>
        <begin position="488"/>
        <end position="512"/>
    </location>
</feature>
<comment type="subcellular location">
    <subcellularLocation>
        <location evidence="1">Cell membrane</location>
        <topology evidence="1">Multi-pass membrane protein</topology>
    </subcellularLocation>
</comment>
<evidence type="ECO:0000256" key="2">
    <source>
        <dbReference type="ARBA" id="ARBA00022475"/>
    </source>
</evidence>
<dbReference type="InterPro" id="IPR019108">
    <property type="entry name" value="Caa3_assmbl_CtaG-rel"/>
</dbReference>
<evidence type="ECO:0000256" key="4">
    <source>
        <dbReference type="ARBA" id="ARBA00022989"/>
    </source>
</evidence>
<evidence type="ECO:0000259" key="7">
    <source>
        <dbReference type="Pfam" id="PF05425"/>
    </source>
</evidence>
<dbReference type="InterPro" id="IPR032694">
    <property type="entry name" value="CopC/D"/>
</dbReference>
<keyword evidence="9" id="KW-1185">Reference proteome</keyword>
<evidence type="ECO:0000313" key="8">
    <source>
        <dbReference type="EMBL" id="NYI66376.1"/>
    </source>
</evidence>